<keyword evidence="1" id="KW-0238">DNA-binding</keyword>
<dbReference type="GO" id="GO:0003700">
    <property type="term" value="F:DNA-binding transcription factor activity"/>
    <property type="evidence" value="ECO:0007669"/>
    <property type="project" value="InterPro"/>
</dbReference>
<dbReference type="GO" id="GO:0003677">
    <property type="term" value="F:DNA binding"/>
    <property type="evidence" value="ECO:0007669"/>
    <property type="project" value="UniProtKB-KW"/>
</dbReference>
<evidence type="ECO:0000313" key="4">
    <source>
        <dbReference type="Proteomes" id="UP001140076"/>
    </source>
</evidence>
<dbReference type="PANTHER" id="PTHR30204">
    <property type="entry name" value="REDOX-CYCLING DRUG-SENSING TRANSCRIPTIONAL ACTIVATOR SOXR"/>
    <property type="match status" value="1"/>
</dbReference>
<keyword evidence="4" id="KW-1185">Reference proteome</keyword>
<dbReference type="AlphaFoldDB" id="A0A9X3NLM2"/>
<gene>
    <name evidence="3" type="ORF">LG943_15595</name>
</gene>
<comment type="caution">
    <text evidence="3">The sequence shown here is derived from an EMBL/GenBank/DDBJ whole genome shotgun (WGS) entry which is preliminary data.</text>
</comment>
<reference evidence="3" key="1">
    <citation type="submission" date="2021-10" db="EMBL/GenBank/DDBJ databases">
        <title>Streptomonospora sp. nov., isolated from mangrove soil.</title>
        <authorList>
            <person name="Chen X."/>
            <person name="Ge X."/>
            <person name="Liu W."/>
        </authorList>
    </citation>
    <scope>NUCLEOTIDE SEQUENCE</scope>
    <source>
        <strain evidence="3">S1-112</strain>
    </source>
</reference>
<dbReference type="InterPro" id="IPR009061">
    <property type="entry name" value="DNA-bd_dom_put_sf"/>
</dbReference>
<organism evidence="3 4">
    <name type="scientific">Streptomonospora mangrovi</name>
    <dbReference type="NCBI Taxonomy" id="2883123"/>
    <lineage>
        <taxon>Bacteria</taxon>
        <taxon>Bacillati</taxon>
        <taxon>Actinomycetota</taxon>
        <taxon>Actinomycetes</taxon>
        <taxon>Streptosporangiales</taxon>
        <taxon>Nocardiopsidaceae</taxon>
        <taxon>Streptomonospora</taxon>
    </lineage>
</organism>
<dbReference type="SMART" id="SM00422">
    <property type="entry name" value="HTH_MERR"/>
    <property type="match status" value="1"/>
</dbReference>
<proteinExistence type="predicted"/>
<evidence type="ECO:0000259" key="2">
    <source>
        <dbReference type="PROSITE" id="PS50937"/>
    </source>
</evidence>
<dbReference type="PANTHER" id="PTHR30204:SF93">
    <property type="entry name" value="HTH MERR-TYPE DOMAIN-CONTAINING PROTEIN"/>
    <property type="match status" value="1"/>
</dbReference>
<sequence>MTTGGVTIGQAAAFAGVTVKTVRHYHRLGLVAEPERDTSGYRRYRSDDLLRLVRVRTLAEAGVPLAEIGDLLDADAERFAEAVGDVHRRLTERIDELTARRDALDRLAHGDRGLLPEQACALLDRVAELGFRADYVETQREGLVLARVLVPDLFDSLVDRLERRLADPEYVELTKLGWEAGSWDADDPRLEGLAAALADRLLADRALLAPPDGFGRRTDTGSRYEMVNAHGTEQAPAVVRLNALIEARLRSAGIDVPRH</sequence>
<accession>A0A9X3NLM2</accession>
<dbReference type="PRINTS" id="PR00040">
    <property type="entry name" value="HTHMERR"/>
</dbReference>
<dbReference type="RefSeq" id="WP_270072999.1">
    <property type="nucleotide sequence ID" value="NZ_JAJAQC010000025.1"/>
</dbReference>
<dbReference type="Gene3D" id="1.10.1660.10">
    <property type="match status" value="1"/>
</dbReference>
<dbReference type="CDD" id="cd00592">
    <property type="entry name" value="HTH_MerR-like"/>
    <property type="match status" value="1"/>
</dbReference>
<dbReference type="InterPro" id="IPR000551">
    <property type="entry name" value="MerR-type_HTH_dom"/>
</dbReference>
<evidence type="ECO:0000256" key="1">
    <source>
        <dbReference type="ARBA" id="ARBA00023125"/>
    </source>
</evidence>
<dbReference type="SUPFAM" id="SSF46955">
    <property type="entry name" value="Putative DNA-binding domain"/>
    <property type="match status" value="1"/>
</dbReference>
<evidence type="ECO:0000313" key="3">
    <source>
        <dbReference type="EMBL" id="MDA0565727.1"/>
    </source>
</evidence>
<name>A0A9X3NLM2_9ACTN</name>
<dbReference type="Proteomes" id="UP001140076">
    <property type="component" value="Unassembled WGS sequence"/>
</dbReference>
<dbReference type="PROSITE" id="PS50937">
    <property type="entry name" value="HTH_MERR_2"/>
    <property type="match status" value="1"/>
</dbReference>
<feature type="domain" description="HTH merR-type" evidence="2">
    <location>
        <begin position="7"/>
        <end position="74"/>
    </location>
</feature>
<dbReference type="EMBL" id="JAJAQC010000025">
    <property type="protein sequence ID" value="MDA0565727.1"/>
    <property type="molecule type" value="Genomic_DNA"/>
</dbReference>
<dbReference type="Pfam" id="PF13411">
    <property type="entry name" value="MerR_1"/>
    <property type="match status" value="1"/>
</dbReference>
<dbReference type="InterPro" id="IPR047057">
    <property type="entry name" value="MerR_fam"/>
</dbReference>
<protein>
    <submittedName>
        <fullName evidence="3">MerR family transcriptional regulator</fullName>
    </submittedName>
</protein>